<dbReference type="Proteomes" id="UP000250235">
    <property type="component" value="Unassembled WGS sequence"/>
</dbReference>
<dbReference type="AlphaFoldDB" id="A0A2Z7B804"/>
<proteinExistence type="predicted"/>
<feature type="region of interest" description="Disordered" evidence="1">
    <location>
        <begin position="369"/>
        <end position="445"/>
    </location>
</feature>
<protein>
    <submittedName>
        <fullName evidence="2">Pentatricopeptide repeat-containing protein mitochondrial-like</fullName>
    </submittedName>
</protein>
<dbReference type="EMBL" id="KV008234">
    <property type="protein sequence ID" value="KZV30605.1"/>
    <property type="molecule type" value="Genomic_DNA"/>
</dbReference>
<keyword evidence="3" id="KW-1185">Reference proteome</keyword>
<name>A0A2Z7B804_9LAMI</name>
<sequence>MLSDAHHVAMEEFSKQMREHILEWTRSVNSRLFEGAIRDRGAVIARSNTNIRSTCWIRRLLKMDGSWKVVEDSCRWIPMYRKTIYCEKQQPSVANFASIYVFFEAVQAVLSLPIVKTWGWARVCKDIIQFSLFGCLQPIGTINLCTAIVPVGPVLDRTTVLRKILNNVQHSILVDSFGYFFVQHTDPSISSASSSESLVSIRFPSPEAIPATPTSSRSDSRMHFTIADIPLDEETADQISMPTTADLSRRISSLETALIMASDNHDRAVSVQTDILCKEMKDQKAALSQEFGDQLAAIRNDLIELRVESQQNFQTLSSQLSEIIAYINRGGDAKKGEVVEVRILLLTIEADMEMEEADQVVVAVGANHRGKRGSGSYRGGGRMRTNDAKRGSSRGPQPPPDNRSRHGGWRKQTSGGGSRSEPQRKRGSGSYRGGGRMRYWLGKAD</sequence>
<gene>
    <name evidence="2" type="ORF">F511_16719</name>
</gene>
<evidence type="ECO:0000313" key="2">
    <source>
        <dbReference type="EMBL" id="KZV30605.1"/>
    </source>
</evidence>
<reference evidence="2 3" key="1">
    <citation type="journal article" date="2015" name="Proc. Natl. Acad. Sci. U.S.A.">
        <title>The resurrection genome of Boea hygrometrica: A blueprint for survival of dehydration.</title>
        <authorList>
            <person name="Xiao L."/>
            <person name="Yang G."/>
            <person name="Zhang L."/>
            <person name="Yang X."/>
            <person name="Zhao S."/>
            <person name="Ji Z."/>
            <person name="Zhou Q."/>
            <person name="Hu M."/>
            <person name="Wang Y."/>
            <person name="Chen M."/>
            <person name="Xu Y."/>
            <person name="Jin H."/>
            <person name="Xiao X."/>
            <person name="Hu G."/>
            <person name="Bao F."/>
            <person name="Hu Y."/>
            <person name="Wan P."/>
            <person name="Li L."/>
            <person name="Deng X."/>
            <person name="Kuang T."/>
            <person name="Xiang C."/>
            <person name="Zhu J.K."/>
            <person name="Oliver M.J."/>
            <person name="He Y."/>
        </authorList>
    </citation>
    <scope>NUCLEOTIDE SEQUENCE [LARGE SCALE GENOMIC DNA]</scope>
    <source>
        <strain evidence="3">cv. XS01</strain>
    </source>
</reference>
<evidence type="ECO:0000313" key="3">
    <source>
        <dbReference type="Proteomes" id="UP000250235"/>
    </source>
</evidence>
<organism evidence="2 3">
    <name type="scientific">Dorcoceras hygrometricum</name>
    <dbReference type="NCBI Taxonomy" id="472368"/>
    <lineage>
        <taxon>Eukaryota</taxon>
        <taxon>Viridiplantae</taxon>
        <taxon>Streptophyta</taxon>
        <taxon>Embryophyta</taxon>
        <taxon>Tracheophyta</taxon>
        <taxon>Spermatophyta</taxon>
        <taxon>Magnoliopsida</taxon>
        <taxon>eudicotyledons</taxon>
        <taxon>Gunneridae</taxon>
        <taxon>Pentapetalae</taxon>
        <taxon>asterids</taxon>
        <taxon>lamiids</taxon>
        <taxon>Lamiales</taxon>
        <taxon>Gesneriaceae</taxon>
        <taxon>Didymocarpoideae</taxon>
        <taxon>Trichosporeae</taxon>
        <taxon>Loxocarpinae</taxon>
        <taxon>Dorcoceras</taxon>
    </lineage>
</organism>
<accession>A0A2Z7B804</accession>
<evidence type="ECO:0000256" key="1">
    <source>
        <dbReference type="SAM" id="MobiDB-lite"/>
    </source>
</evidence>